<feature type="transmembrane region" description="Helical" evidence="5">
    <location>
        <begin position="232"/>
        <end position="253"/>
    </location>
</feature>
<dbReference type="CDD" id="cd16495">
    <property type="entry name" value="RING_CH-C4HC3_MARCH"/>
    <property type="match status" value="1"/>
</dbReference>
<reference evidence="8" key="1">
    <citation type="submission" date="2020-11" db="EMBL/GenBank/DDBJ databases">
        <authorList>
            <consortium name="DOE Joint Genome Institute"/>
            <person name="Ahrendt S."/>
            <person name="Riley R."/>
            <person name="Andreopoulos W."/>
            <person name="Labutti K."/>
            <person name="Pangilinan J."/>
            <person name="Ruiz-Duenas F.J."/>
            <person name="Barrasa J.M."/>
            <person name="Sanchez-Garcia M."/>
            <person name="Camarero S."/>
            <person name="Miyauchi S."/>
            <person name="Serrano A."/>
            <person name="Linde D."/>
            <person name="Babiker R."/>
            <person name="Drula E."/>
            <person name="Ayuso-Fernandez I."/>
            <person name="Pacheco R."/>
            <person name="Padilla G."/>
            <person name="Ferreira P."/>
            <person name="Barriuso J."/>
            <person name="Kellner H."/>
            <person name="Castanera R."/>
            <person name="Alfaro M."/>
            <person name="Ramirez L."/>
            <person name="Pisabarro A.G."/>
            <person name="Kuo A."/>
            <person name="Tritt A."/>
            <person name="Lipzen A."/>
            <person name="He G."/>
            <person name="Yan M."/>
            <person name="Ng V."/>
            <person name="Cullen D."/>
            <person name="Martin F."/>
            <person name="Rosso M.-N."/>
            <person name="Henrissat B."/>
            <person name="Hibbett D."/>
            <person name="Martinez A.T."/>
            <person name="Grigoriev I.V."/>
        </authorList>
    </citation>
    <scope>NUCLEOTIDE SEQUENCE</scope>
    <source>
        <strain evidence="8">CIRM-BRFM 674</strain>
    </source>
</reference>
<evidence type="ECO:0000256" key="4">
    <source>
        <dbReference type="PROSITE-ProRule" id="PRU00175"/>
    </source>
</evidence>
<dbReference type="InterPro" id="IPR011016">
    <property type="entry name" value="Znf_RING-CH"/>
</dbReference>
<dbReference type="SMART" id="SM00744">
    <property type="entry name" value="RINGv"/>
    <property type="match status" value="1"/>
</dbReference>
<sequence>MSDRQEDPQKQCRICFDGVEAEKELGRLIRPCLCKGSISYVHINCLKQWRNSSASQSAFFQCPQCRYQYRFARTSIVGLGTNPVVIGGFSGLLFTSIVMAASFITTFFMAAFDEPSQSYYSYYNPFYFFSRWDVAQDLVTAAFRVIRDGEFSDVLEDTLSYTTAKGPVNVPIPRPPPGIVKRFIRRFIIGLPLIGAGSLVQMLVSVQALAPIQMIARYRASRNRRNNNSRDIAAVIVITLLLVGTFRAIYKVYQFTETIAKRLLLRAEETILEVN</sequence>
<comment type="caution">
    <text evidence="8">The sequence shown here is derived from an EMBL/GenBank/DDBJ whole genome shotgun (WGS) entry which is preliminary data.</text>
</comment>
<dbReference type="PROSITE" id="PS50089">
    <property type="entry name" value="ZF_RING_2"/>
    <property type="match status" value="1"/>
</dbReference>
<keyword evidence="5" id="KW-0812">Transmembrane</keyword>
<dbReference type="PROSITE" id="PS51292">
    <property type="entry name" value="ZF_RING_CH"/>
    <property type="match status" value="1"/>
</dbReference>
<name>A0A9P5Z6I9_9AGAR</name>
<dbReference type="PANTHER" id="PTHR46347:SF1">
    <property type="entry name" value="RING_FYVE_PHD ZINC FINGER SUPERFAMILY PROTEIN"/>
    <property type="match status" value="1"/>
</dbReference>
<dbReference type="Gene3D" id="3.30.40.10">
    <property type="entry name" value="Zinc/RING finger domain, C3HC4 (zinc finger)"/>
    <property type="match status" value="1"/>
</dbReference>
<evidence type="ECO:0000256" key="2">
    <source>
        <dbReference type="ARBA" id="ARBA00022771"/>
    </source>
</evidence>
<keyword evidence="3" id="KW-0862">Zinc</keyword>
<dbReference type="Pfam" id="PF12906">
    <property type="entry name" value="RINGv"/>
    <property type="match status" value="1"/>
</dbReference>
<evidence type="ECO:0000259" key="7">
    <source>
        <dbReference type="PROSITE" id="PS51292"/>
    </source>
</evidence>
<keyword evidence="1" id="KW-0479">Metal-binding</keyword>
<feature type="domain" description="RING-type" evidence="6">
    <location>
        <begin position="12"/>
        <end position="66"/>
    </location>
</feature>
<organism evidence="8 9">
    <name type="scientific">Pholiota conissans</name>
    <dbReference type="NCBI Taxonomy" id="109636"/>
    <lineage>
        <taxon>Eukaryota</taxon>
        <taxon>Fungi</taxon>
        <taxon>Dikarya</taxon>
        <taxon>Basidiomycota</taxon>
        <taxon>Agaricomycotina</taxon>
        <taxon>Agaricomycetes</taxon>
        <taxon>Agaricomycetidae</taxon>
        <taxon>Agaricales</taxon>
        <taxon>Agaricineae</taxon>
        <taxon>Strophariaceae</taxon>
        <taxon>Pholiota</taxon>
    </lineage>
</organism>
<feature type="domain" description="RING-CH-type" evidence="7">
    <location>
        <begin position="4"/>
        <end position="72"/>
    </location>
</feature>
<dbReference type="EMBL" id="MU155185">
    <property type="protein sequence ID" value="KAF9481025.1"/>
    <property type="molecule type" value="Genomic_DNA"/>
</dbReference>
<keyword evidence="2 4" id="KW-0863">Zinc-finger</keyword>
<feature type="transmembrane region" description="Helical" evidence="5">
    <location>
        <begin position="187"/>
        <end position="212"/>
    </location>
</feature>
<evidence type="ECO:0000256" key="5">
    <source>
        <dbReference type="SAM" id="Phobius"/>
    </source>
</evidence>
<keyword evidence="9" id="KW-1185">Reference proteome</keyword>
<accession>A0A9P5Z6I9</accession>
<evidence type="ECO:0000313" key="9">
    <source>
        <dbReference type="Proteomes" id="UP000807469"/>
    </source>
</evidence>
<dbReference type="InterPro" id="IPR013083">
    <property type="entry name" value="Znf_RING/FYVE/PHD"/>
</dbReference>
<evidence type="ECO:0008006" key="10">
    <source>
        <dbReference type="Google" id="ProtNLM"/>
    </source>
</evidence>
<keyword evidence="5" id="KW-1133">Transmembrane helix</keyword>
<evidence type="ECO:0000256" key="3">
    <source>
        <dbReference type="ARBA" id="ARBA00022833"/>
    </source>
</evidence>
<dbReference type="AlphaFoldDB" id="A0A9P5Z6I9"/>
<protein>
    <recommendedName>
        <fullName evidence="10">RING-CH-type domain-containing protein</fullName>
    </recommendedName>
</protein>
<gene>
    <name evidence="8" type="ORF">BDN70DRAFT_831834</name>
</gene>
<dbReference type="GO" id="GO:0008270">
    <property type="term" value="F:zinc ion binding"/>
    <property type="evidence" value="ECO:0007669"/>
    <property type="project" value="UniProtKB-KW"/>
</dbReference>
<dbReference type="OrthoDB" id="264354at2759"/>
<evidence type="ECO:0000259" key="6">
    <source>
        <dbReference type="PROSITE" id="PS50089"/>
    </source>
</evidence>
<proteinExistence type="predicted"/>
<dbReference type="Proteomes" id="UP000807469">
    <property type="component" value="Unassembled WGS sequence"/>
</dbReference>
<dbReference type="PANTHER" id="PTHR46347">
    <property type="entry name" value="RING/FYVE/PHD ZINC FINGER SUPERFAMILY PROTEIN"/>
    <property type="match status" value="1"/>
</dbReference>
<evidence type="ECO:0000313" key="8">
    <source>
        <dbReference type="EMBL" id="KAF9481025.1"/>
    </source>
</evidence>
<evidence type="ECO:0000256" key="1">
    <source>
        <dbReference type="ARBA" id="ARBA00022723"/>
    </source>
</evidence>
<dbReference type="InterPro" id="IPR001841">
    <property type="entry name" value="Znf_RING"/>
</dbReference>
<keyword evidence="5" id="KW-0472">Membrane</keyword>
<dbReference type="SUPFAM" id="SSF57850">
    <property type="entry name" value="RING/U-box"/>
    <property type="match status" value="1"/>
</dbReference>